<accession>G0P2Z7</accession>
<dbReference type="InParanoid" id="G0P2Z7"/>
<keyword evidence="1" id="KW-1133">Transmembrane helix</keyword>
<proteinExistence type="predicted"/>
<organism evidence="3">
    <name type="scientific">Caenorhabditis brenneri</name>
    <name type="common">Nematode worm</name>
    <dbReference type="NCBI Taxonomy" id="135651"/>
    <lineage>
        <taxon>Eukaryota</taxon>
        <taxon>Metazoa</taxon>
        <taxon>Ecdysozoa</taxon>
        <taxon>Nematoda</taxon>
        <taxon>Chromadorea</taxon>
        <taxon>Rhabditida</taxon>
        <taxon>Rhabditina</taxon>
        <taxon>Rhabditomorpha</taxon>
        <taxon>Rhabditoidea</taxon>
        <taxon>Rhabditidae</taxon>
        <taxon>Peloderinae</taxon>
        <taxon>Caenorhabditis</taxon>
    </lineage>
</organism>
<keyword evidence="1" id="KW-0472">Membrane</keyword>
<evidence type="ECO:0000256" key="1">
    <source>
        <dbReference type="SAM" id="Phobius"/>
    </source>
</evidence>
<feature type="transmembrane region" description="Helical" evidence="1">
    <location>
        <begin position="56"/>
        <end position="76"/>
    </location>
</feature>
<dbReference type="Proteomes" id="UP000008068">
    <property type="component" value="Unassembled WGS sequence"/>
</dbReference>
<evidence type="ECO:0000313" key="2">
    <source>
        <dbReference type="EMBL" id="EGT43459.1"/>
    </source>
</evidence>
<evidence type="ECO:0000313" key="3">
    <source>
        <dbReference type="Proteomes" id="UP000008068"/>
    </source>
</evidence>
<keyword evidence="3" id="KW-1185">Reference proteome</keyword>
<keyword evidence="1" id="KW-0812">Transmembrane</keyword>
<dbReference type="EMBL" id="GL380033">
    <property type="protein sequence ID" value="EGT43459.1"/>
    <property type="molecule type" value="Genomic_DNA"/>
</dbReference>
<sequence>MDYFRFQTCKSTISIFSVQKFFDSDEFQFFRSYNHIRIHTFTQFIFSHFMAYHHFIYIYIYIYKLTLCIVTSYFIYGSGHQWIIFSFKPVSYNCGVFFSYITF</sequence>
<protein>
    <submittedName>
        <fullName evidence="2">Uncharacterized protein</fullName>
    </submittedName>
</protein>
<dbReference type="AlphaFoldDB" id="G0P2Z7"/>
<feature type="transmembrane region" description="Helical" evidence="1">
    <location>
        <begin position="82"/>
        <end position="101"/>
    </location>
</feature>
<dbReference type="HOGENOM" id="CLU_2266089_0_0_1"/>
<gene>
    <name evidence="2" type="ORF">CAEBREN_04189</name>
</gene>
<name>G0P2Z7_CAEBE</name>
<reference evidence="3" key="1">
    <citation type="submission" date="2011-07" db="EMBL/GenBank/DDBJ databases">
        <authorList>
            <consortium name="Caenorhabditis brenneri Sequencing and Analysis Consortium"/>
            <person name="Wilson R.K."/>
        </authorList>
    </citation>
    <scope>NUCLEOTIDE SEQUENCE [LARGE SCALE GENOMIC DNA]</scope>
    <source>
        <strain evidence="3">PB2801</strain>
    </source>
</reference>